<sequence>MSYEGVQEAWAILHPLEPCADRTAELGKGQAAGSLGTLCRLTGLTVSR</sequence>
<dbReference type="HOGENOM" id="CLU_3158458_0_0_11"/>
<accession>D2BCK5</accession>
<dbReference type="KEGG" id="sro:Sros_9206"/>
<keyword evidence="2" id="KW-1185">Reference proteome</keyword>
<name>D2BCK5_STRRD</name>
<dbReference type="AlphaFoldDB" id="D2BCK5"/>
<organism evidence="1 2">
    <name type="scientific">Streptosporangium roseum (strain ATCC 12428 / DSM 43021 / JCM 3005 / KCTC 9067 / NCIMB 10171 / NRRL 2505 / NI 9100)</name>
    <dbReference type="NCBI Taxonomy" id="479432"/>
    <lineage>
        <taxon>Bacteria</taxon>
        <taxon>Bacillati</taxon>
        <taxon>Actinomycetota</taxon>
        <taxon>Actinomycetes</taxon>
        <taxon>Streptosporangiales</taxon>
        <taxon>Streptosporangiaceae</taxon>
        <taxon>Streptosporangium</taxon>
    </lineage>
</organism>
<proteinExistence type="predicted"/>
<evidence type="ECO:0000313" key="2">
    <source>
        <dbReference type="Proteomes" id="UP000002029"/>
    </source>
</evidence>
<evidence type="ECO:0000313" key="1">
    <source>
        <dbReference type="EMBL" id="ACZ91825.1"/>
    </source>
</evidence>
<dbReference type="Proteomes" id="UP000002029">
    <property type="component" value="Chromosome"/>
</dbReference>
<protein>
    <submittedName>
        <fullName evidence="1">Uncharacterized protein</fullName>
    </submittedName>
</protein>
<dbReference type="EMBL" id="CP001814">
    <property type="protein sequence ID" value="ACZ91825.1"/>
    <property type="molecule type" value="Genomic_DNA"/>
</dbReference>
<gene>
    <name evidence="1" type="ordered locus">Sros_9206</name>
</gene>
<reference evidence="1 2" key="1">
    <citation type="journal article" date="2010" name="Stand. Genomic Sci.">
        <title>Complete genome sequence of Streptosporangium roseum type strain (NI 9100).</title>
        <authorList>
            <person name="Nolan M."/>
            <person name="Sikorski J."/>
            <person name="Jando M."/>
            <person name="Lucas S."/>
            <person name="Lapidus A."/>
            <person name="Glavina Del Rio T."/>
            <person name="Chen F."/>
            <person name="Tice H."/>
            <person name="Pitluck S."/>
            <person name="Cheng J.F."/>
            <person name="Chertkov O."/>
            <person name="Sims D."/>
            <person name="Meincke L."/>
            <person name="Brettin T."/>
            <person name="Han C."/>
            <person name="Detter J.C."/>
            <person name="Bruce D."/>
            <person name="Goodwin L."/>
            <person name="Land M."/>
            <person name="Hauser L."/>
            <person name="Chang Y.J."/>
            <person name="Jeffries C.D."/>
            <person name="Ivanova N."/>
            <person name="Mavromatis K."/>
            <person name="Mikhailova N."/>
            <person name="Chen A."/>
            <person name="Palaniappan K."/>
            <person name="Chain P."/>
            <person name="Rohde M."/>
            <person name="Goker M."/>
            <person name="Bristow J."/>
            <person name="Eisen J.A."/>
            <person name="Markowitz V."/>
            <person name="Hugenholtz P."/>
            <person name="Kyrpides N.C."/>
            <person name="Klenk H.P."/>
        </authorList>
    </citation>
    <scope>NUCLEOTIDE SEQUENCE [LARGE SCALE GENOMIC DNA]</scope>
    <source>
        <strain evidence="2">ATCC 12428 / DSM 43021 / JCM 3005 / NI 9100</strain>
    </source>
</reference>